<proteinExistence type="predicted"/>
<evidence type="ECO:0000256" key="1">
    <source>
        <dbReference type="SAM" id="MobiDB-lite"/>
    </source>
</evidence>
<feature type="compositionally biased region" description="Basic and acidic residues" evidence="1">
    <location>
        <begin position="116"/>
        <end position="132"/>
    </location>
</feature>
<gene>
    <name evidence="2" type="ORF">CRG98_037678</name>
</gene>
<organism evidence="2 3">
    <name type="scientific">Punica granatum</name>
    <name type="common">Pomegranate</name>
    <dbReference type="NCBI Taxonomy" id="22663"/>
    <lineage>
        <taxon>Eukaryota</taxon>
        <taxon>Viridiplantae</taxon>
        <taxon>Streptophyta</taxon>
        <taxon>Embryophyta</taxon>
        <taxon>Tracheophyta</taxon>
        <taxon>Spermatophyta</taxon>
        <taxon>Magnoliopsida</taxon>
        <taxon>eudicotyledons</taxon>
        <taxon>Gunneridae</taxon>
        <taxon>Pentapetalae</taxon>
        <taxon>rosids</taxon>
        <taxon>malvids</taxon>
        <taxon>Myrtales</taxon>
        <taxon>Lythraceae</taxon>
        <taxon>Punica</taxon>
    </lineage>
</organism>
<protein>
    <submittedName>
        <fullName evidence="2">Uncharacterized protein</fullName>
    </submittedName>
</protein>
<evidence type="ECO:0000313" key="3">
    <source>
        <dbReference type="Proteomes" id="UP000233551"/>
    </source>
</evidence>
<accession>A0A2I0ID59</accession>
<keyword evidence="3" id="KW-1185">Reference proteome</keyword>
<dbReference type="EMBL" id="PGOL01003254">
    <property type="protein sequence ID" value="PKI41928.1"/>
    <property type="molecule type" value="Genomic_DNA"/>
</dbReference>
<sequence length="145" mass="16115">MARMPGPQLGPPDIEFLSSITRSNSSSCSNTTTVFLAISAREMYHASLNPLHTSKRLVRSFAEAAHCEGSSAFEPALSPNPSGEPNFKMNPSWLHLILPWDSIRCLSISGNRTMKGGHEPRPPEDKTCYEKDLPKKHLTRIVRKD</sequence>
<feature type="region of interest" description="Disordered" evidence="1">
    <location>
        <begin position="111"/>
        <end position="132"/>
    </location>
</feature>
<dbReference type="AlphaFoldDB" id="A0A2I0ID59"/>
<comment type="caution">
    <text evidence="2">The sequence shown here is derived from an EMBL/GenBank/DDBJ whole genome shotgun (WGS) entry which is preliminary data.</text>
</comment>
<name>A0A2I0ID59_PUNGR</name>
<dbReference type="Proteomes" id="UP000233551">
    <property type="component" value="Unassembled WGS sequence"/>
</dbReference>
<evidence type="ECO:0000313" key="2">
    <source>
        <dbReference type="EMBL" id="PKI41928.1"/>
    </source>
</evidence>
<reference evidence="2 3" key="1">
    <citation type="submission" date="2017-11" db="EMBL/GenBank/DDBJ databases">
        <title>De-novo sequencing of pomegranate (Punica granatum L.) genome.</title>
        <authorList>
            <person name="Akparov Z."/>
            <person name="Amiraslanov A."/>
            <person name="Hajiyeva S."/>
            <person name="Abbasov M."/>
            <person name="Kaur K."/>
            <person name="Hamwieh A."/>
            <person name="Solovyev V."/>
            <person name="Salamov A."/>
            <person name="Braich B."/>
            <person name="Kosarev P."/>
            <person name="Mahmoud A."/>
            <person name="Hajiyev E."/>
            <person name="Babayeva S."/>
            <person name="Izzatullayeva V."/>
            <person name="Mammadov A."/>
            <person name="Mammadov A."/>
            <person name="Sharifova S."/>
            <person name="Ojaghi J."/>
            <person name="Eynullazada K."/>
            <person name="Bayramov B."/>
            <person name="Abdulazimova A."/>
            <person name="Shahmuradov I."/>
        </authorList>
    </citation>
    <scope>NUCLEOTIDE SEQUENCE [LARGE SCALE GENOMIC DNA]</scope>
    <source>
        <strain evidence="3">cv. AG2017</strain>
        <tissue evidence="2">Leaf</tissue>
    </source>
</reference>